<evidence type="ECO:0000256" key="5">
    <source>
        <dbReference type="SAM" id="SignalP"/>
    </source>
</evidence>
<reference evidence="7" key="1">
    <citation type="journal article" date="2018" name="Int. J. Syst. Evol. Microbiol.">
        <title>Neptunicella marina gen. nov., sp. nov., isolated from surface seawater.</title>
        <authorList>
            <person name="Liu X."/>
            <person name="Lai Q."/>
            <person name="Du Y."/>
            <person name="Zhang X."/>
            <person name="Liu Z."/>
            <person name="Sun F."/>
            <person name="Shao Z."/>
        </authorList>
    </citation>
    <scope>NUCLEOTIDE SEQUENCE</scope>
    <source>
        <strain evidence="7">S27-2</strain>
    </source>
</reference>
<reference evidence="7" key="2">
    <citation type="submission" date="2020-08" db="EMBL/GenBank/DDBJ databases">
        <authorList>
            <person name="Lai Q."/>
        </authorList>
    </citation>
    <scope>NUCLEOTIDE SEQUENCE</scope>
    <source>
        <strain evidence="7">S27-2</strain>
    </source>
</reference>
<dbReference type="SMART" id="SM00267">
    <property type="entry name" value="GGDEF"/>
    <property type="match status" value="1"/>
</dbReference>
<dbReference type="PANTHER" id="PTHR45138">
    <property type="entry name" value="REGULATORY COMPONENTS OF SENSORY TRANSDUCTION SYSTEM"/>
    <property type="match status" value="1"/>
</dbReference>
<feature type="transmembrane region" description="Helical" evidence="4">
    <location>
        <begin position="388"/>
        <end position="407"/>
    </location>
</feature>
<evidence type="ECO:0000256" key="3">
    <source>
        <dbReference type="SAM" id="MobiDB-lite"/>
    </source>
</evidence>
<sequence length="602" mass="68542">MKYFRPIIIGLYFSFSAIQLSLAESLDSASSINQALENADLIRSSDIEKFRQKLSDISQIQHQLTTEQQNYLNYLQAYNLAYTGKTLEAEAILRDISNADVSINLRHRAAATLVNLAAIAENWSVVMSILPQVVTEVSQVTDERTKTVILMAVAVTYNRMNQYELGYEYAKNLLSIAKSPRNICFAHKLMVEAQLNLNQIYEFGPETDKAITLCNEANESLEVSEIRSEAAKKMLEHQRYKELIRYLNQFLAQAEQTKYNKVISEFYSMLAEGYFMSGDMQIAKEFALKSINTGKELGNAEPKVRAYHVLYKINQRQNNYQKALEYHIQYAIADKKNLDAIKAKQIAFQLGQQNYIEQQNKIEKLDHQNKLLTVEKQLSQSNANRNQLMMILLFIGLVIAFSWAYRIKRSHEKLRLMAEYDELTGVYSRAHFKIIAKSTLEYCNHTEQEVCCIVFDLDQFKNINDSFGHSSGDWVLKTVVDLCLAQAPQQTIISRIGGEEFCMLMPATPLIGALNFAQTCRKEIEKIVTADTGHHFNVSASFGVTSSRLSGYSLDALLADADTAMYVSKKMGRNRVSQHFRELDSPGDKQHQDELPQSAAKY</sequence>
<keyword evidence="5" id="KW-0732">Signal</keyword>
<dbReference type="InterPro" id="IPR011990">
    <property type="entry name" value="TPR-like_helical_dom_sf"/>
</dbReference>
<comment type="cofactor">
    <cofactor evidence="1">
        <name>Mg(2+)</name>
        <dbReference type="ChEBI" id="CHEBI:18420"/>
    </cofactor>
</comment>
<dbReference type="EMBL" id="JACNEP010000001">
    <property type="protein sequence ID" value="MBC3764381.1"/>
    <property type="molecule type" value="Genomic_DNA"/>
</dbReference>
<dbReference type="NCBIfam" id="TIGR00254">
    <property type="entry name" value="GGDEF"/>
    <property type="match status" value="1"/>
</dbReference>
<evidence type="ECO:0000313" key="8">
    <source>
        <dbReference type="Proteomes" id="UP000601768"/>
    </source>
</evidence>
<feature type="domain" description="GGDEF" evidence="6">
    <location>
        <begin position="448"/>
        <end position="581"/>
    </location>
</feature>
<evidence type="ECO:0000313" key="7">
    <source>
        <dbReference type="EMBL" id="MBC3764381.1"/>
    </source>
</evidence>
<keyword evidence="4" id="KW-0472">Membrane</keyword>
<dbReference type="GO" id="GO:1902201">
    <property type="term" value="P:negative regulation of bacterial-type flagellum-dependent cell motility"/>
    <property type="evidence" value="ECO:0007669"/>
    <property type="project" value="TreeGrafter"/>
</dbReference>
<evidence type="ECO:0000256" key="1">
    <source>
        <dbReference type="ARBA" id="ARBA00001946"/>
    </source>
</evidence>
<dbReference type="PROSITE" id="PS50887">
    <property type="entry name" value="GGDEF"/>
    <property type="match status" value="1"/>
</dbReference>
<feature type="signal peptide" evidence="5">
    <location>
        <begin position="1"/>
        <end position="23"/>
    </location>
</feature>
<dbReference type="SUPFAM" id="SSF55073">
    <property type="entry name" value="Nucleotide cyclase"/>
    <property type="match status" value="1"/>
</dbReference>
<keyword evidence="4" id="KW-0812">Transmembrane</keyword>
<keyword evidence="8" id="KW-1185">Reference proteome</keyword>
<feature type="compositionally biased region" description="Basic and acidic residues" evidence="3">
    <location>
        <begin position="580"/>
        <end position="594"/>
    </location>
</feature>
<dbReference type="InterPro" id="IPR000160">
    <property type="entry name" value="GGDEF_dom"/>
</dbReference>
<dbReference type="GO" id="GO:0052621">
    <property type="term" value="F:diguanylate cyclase activity"/>
    <property type="evidence" value="ECO:0007669"/>
    <property type="project" value="UniProtKB-EC"/>
</dbReference>
<dbReference type="Gene3D" id="3.30.70.270">
    <property type="match status" value="1"/>
</dbReference>
<dbReference type="EC" id="2.7.7.65" evidence="2"/>
<dbReference type="InterPro" id="IPR043128">
    <property type="entry name" value="Rev_trsase/Diguanyl_cyclase"/>
</dbReference>
<evidence type="ECO:0000256" key="4">
    <source>
        <dbReference type="SAM" id="Phobius"/>
    </source>
</evidence>
<dbReference type="SUPFAM" id="SSF48452">
    <property type="entry name" value="TPR-like"/>
    <property type="match status" value="1"/>
</dbReference>
<gene>
    <name evidence="7" type="ORF">H8B19_00705</name>
</gene>
<accession>A0A8J6IRR2</accession>
<dbReference type="InterPro" id="IPR050469">
    <property type="entry name" value="Diguanylate_Cyclase"/>
</dbReference>
<organism evidence="7 8">
    <name type="scientific">Neptunicella marina</name>
    <dbReference type="NCBI Taxonomy" id="2125989"/>
    <lineage>
        <taxon>Bacteria</taxon>
        <taxon>Pseudomonadati</taxon>
        <taxon>Pseudomonadota</taxon>
        <taxon>Gammaproteobacteria</taxon>
        <taxon>Alteromonadales</taxon>
        <taxon>Alteromonadaceae</taxon>
        <taxon>Neptunicella</taxon>
    </lineage>
</organism>
<dbReference type="GO" id="GO:0043709">
    <property type="term" value="P:cell adhesion involved in single-species biofilm formation"/>
    <property type="evidence" value="ECO:0007669"/>
    <property type="project" value="TreeGrafter"/>
</dbReference>
<dbReference type="Pfam" id="PF00990">
    <property type="entry name" value="GGDEF"/>
    <property type="match status" value="1"/>
</dbReference>
<dbReference type="CDD" id="cd01949">
    <property type="entry name" value="GGDEF"/>
    <property type="match status" value="1"/>
</dbReference>
<dbReference type="PANTHER" id="PTHR45138:SF24">
    <property type="entry name" value="DIGUANYLATE CYCLASE DGCC-RELATED"/>
    <property type="match status" value="1"/>
</dbReference>
<keyword evidence="4" id="KW-1133">Transmembrane helix</keyword>
<comment type="caution">
    <text evidence="7">The sequence shown here is derived from an EMBL/GenBank/DDBJ whole genome shotgun (WGS) entry which is preliminary data.</text>
</comment>
<dbReference type="AlphaFoldDB" id="A0A8J6IRR2"/>
<name>A0A8J6IRR2_9ALTE</name>
<feature type="region of interest" description="Disordered" evidence="3">
    <location>
        <begin position="580"/>
        <end position="602"/>
    </location>
</feature>
<dbReference type="Proteomes" id="UP000601768">
    <property type="component" value="Unassembled WGS sequence"/>
</dbReference>
<dbReference type="RefSeq" id="WP_186504858.1">
    <property type="nucleotide sequence ID" value="NZ_JACNEP010000001.1"/>
</dbReference>
<dbReference type="InterPro" id="IPR029787">
    <property type="entry name" value="Nucleotide_cyclase"/>
</dbReference>
<dbReference type="FunFam" id="3.30.70.270:FF:000001">
    <property type="entry name" value="Diguanylate cyclase domain protein"/>
    <property type="match status" value="1"/>
</dbReference>
<dbReference type="Gene3D" id="1.25.40.10">
    <property type="entry name" value="Tetratricopeptide repeat domain"/>
    <property type="match status" value="1"/>
</dbReference>
<evidence type="ECO:0000259" key="6">
    <source>
        <dbReference type="PROSITE" id="PS50887"/>
    </source>
</evidence>
<feature type="chain" id="PRO_5035328342" description="diguanylate cyclase" evidence="5">
    <location>
        <begin position="24"/>
        <end position="602"/>
    </location>
</feature>
<evidence type="ECO:0000256" key="2">
    <source>
        <dbReference type="ARBA" id="ARBA00012528"/>
    </source>
</evidence>
<protein>
    <recommendedName>
        <fullName evidence="2">diguanylate cyclase</fullName>
        <ecNumber evidence="2">2.7.7.65</ecNumber>
    </recommendedName>
</protein>
<proteinExistence type="predicted"/>
<dbReference type="GO" id="GO:0005886">
    <property type="term" value="C:plasma membrane"/>
    <property type="evidence" value="ECO:0007669"/>
    <property type="project" value="TreeGrafter"/>
</dbReference>